<evidence type="ECO:0000313" key="1">
    <source>
        <dbReference type="EMBL" id="KAJ7688978.1"/>
    </source>
</evidence>
<dbReference type="EMBL" id="JARKIE010000075">
    <property type="protein sequence ID" value="KAJ7688978.1"/>
    <property type="molecule type" value="Genomic_DNA"/>
</dbReference>
<reference evidence="1" key="1">
    <citation type="submission" date="2023-03" db="EMBL/GenBank/DDBJ databases">
        <title>Massive genome expansion in bonnet fungi (Mycena s.s.) driven by repeated elements and novel gene families across ecological guilds.</title>
        <authorList>
            <consortium name="Lawrence Berkeley National Laboratory"/>
            <person name="Harder C.B."/>
            <person name="Miyauchi S."/>
            <person name="Viragh M."/>
            <person name="Kuo A."/>
            <person name="Thoen E."/>
            <person name="Andreopoulos B."/>
            <person name="Lu D."/>
            <person name="Skrede I."/>
            <person name="Drula E."/>
            <person name="Henrissat B."/>
            <person name="Morin E."/>
            <person name="Kohler A."/>
            <person name="Barry K."/>
            <person name="LaButti K."/>
            <person name="Morin E."/>
            <person name="Salamov A."/>
            <person name="Lipzen A."/>
            <person name="Mereny Z."/>
            <person name="Hegedus B."/>
            <person name="Baldrian P."/>
            <person name="Stursova M."/>
            <person name="Weitz H."/>
            <person name="Taylor A."/>
            <person name="Grigoriev I.V."/>
            <person name="Nagy L.G."/>
            <person name="Martin F."/>
            <person name="Kauserud H."/>
        </authorList>
    </citation>
    <scope>NUCLEOTIDE SEQUENCE</scope>
    <source>
        <strain evidence="1">CBHHK067</strain>
    </source>
</reference>
<gene>
    <name evidence="1" type="ORF">B0H17DRAFT_1135272</name>
</gene>
<organism evidence="1 2">
    <name type="scientific">Mycena rosella</name>
    <name type="common">Pink bonnet</name>
    <name type="synonym">Agaricus rosellus</name>
    <dbReference type="NCBI Taxonomy" id="1033263"/>
    <lineage>
        <taxon>Eukaryota</taxon>
        <taxon>Fungi</taxon>
        <taxon>Dikarya</taxon>
        <taxon>Basidiomycota</taxon>
        <taxon>Agaricomycotina</taxon>
        <taxon>Agaricomycetes</taxon>
        <taxon>Agaricomycetidae</taxon>
        <taxon>Agaricales</taxon>
        <taxon>Marasmiineae</taxon>
        <taxon>Mycenaceae</taxon>
        <taxon>Mycena</taxon>
    </lineage>
</organism>
<dbReference type="AlphaFoldDB" id="A0AAD7DDB6"/>
<keyword evidence="2" id="KW-1185">Reference proteome</keyword>
<proteinExistence type="predicted"/>
<evidence type="ECO:0000313" key="2">
    <source>
        <dbReference type="Proteomes" id="UP001221757"/>
    </source>
</evidence>
<protein>
    <submittedName>
        <fullName evidence="1">Uncharacterized protein</fullName>
    </submittedName>
</protein>
<accession>A0AAD7DDB6</accession>
<dbReference type="Proteomes" id="UP001221757">
    <property type="component" value="Unassembled WGS sequence"/>
</dbReference>
<sequence>MLDHYLAELWSEYTISPKPLSGMHSLQQACVALTEHILEPSDMILVGGGFTLHCELAEPLLEIVLAMDLLLLRAVRYHGHPCTPFIGVSELHVLARNTALHPSAMQSQILVAWVTLINRIGTPMHELKGLCIGNPFDPKQRQWSSRIPETITMLPRSLCAKIPKEFVESFNDLFIVSRCMCKVDAAHEQSNTATCSLKNCTSPDIPSSSSARNGLLPAPSSAKWPDCRPFVKALVATIETRERIPVRQEYPTVTGSTIDSHIVSLQNHREDVQDVPNILYLKAYTPSSSSSAAPLPLGSSSAVEHSDCTQAWSFAETQGGPQQWELGVGVLDSVSIAGLCTDWKAPADQTAATSQTKVFTLGIPVSANHGSHLASFWSSAPADRVANATAGELGGLQESRRQHVIPDLETHTSGKTPRMSGSTPIPDISIAMRDVSARERKVFMSPTPAMAVELGGLEYSDQMLAISGSKSCTSNNEDRPLMPLLAGCPAPAIIIAGSAAELGRHASVFTGEIAMIEHGGAESISTGAPL</sequence>
<name>A0AAD7DDB6_MYCRO</name>
<comment type="caution">
    <text evidence="1">The sequence shown here is derived from an EMBL/GenBank/DDBJ whole genome shotgun (WGS) entry which is preliminary data.</text>
</comment>